<proteinExistence type="inferred from homology"/>
<dbReference type="RefSeq" id="WP_115331247.1">
    <property type="nucleotide sequence ID" value="NZ_CAAAHP010000002.1"/>
</dbReference>
<evidence type="ECO:0000313" key="4">
    <source>
        <dbReference type="EMBL" id="STX51622.1"/>
    </source>
</evidence>
<dbReference type="HAMAP" id="MF_00934">
    <property type="entry name" value="23SrRNA_methyltr_J"/>
    <property type="match status" value="1"/>
</dbReference>
<dbReference type="GO" id="GO:0005829">
    <property type="term" value="C:cytosol"/>
    <property type="evidence" value="ECO:0007669"/>
    <property type="project" value="TreeGrafter"/>
</dbReference>
<dbReference type="AlphaFoldDB" id="A0A378JTV6"/>
<dbReference type="Gene3D" id="3.40.50.150">
    <property type="entry name" value="Vaccinia Virus protein VP39"/>
    <property type="match status" value="1"/>
</dbReference>
<dbReference type="Pfam" id="PF04378">
    <property type="entry name" value="RsmJ"/>
    <property type="match status" value="1"/>
</dbReference>
<keyword evidence="2 3" id="KW-0808">Transferase</keyword>
<dbReference type="PANTHER" id="PTHR37426:SF1">
    <property type="entry name" value="RIBOSOMAL RNA LARGE SUBUNIT METHYLTRANSFERASE J"/>
    <property type="match status" value="1"/>
</dbReference>
<feature type="binding site" evidence="3">
    <location>
        <position position="119"/>
    </location>
    <ligand>
        <name>S-adenosyl-L-methionine</name>
        <dbReference type="ChEBI" id="CHEBI:59789"/>
    </ligand>
</feature>
<sequence>MLSYQHGYHAGNFADVVKHITLCRILNYLTQKDKALFYLETHAGSGFYDLQDNKTKKTGEVNTGIVPLWQVSNTLPPLFDPYIRVIESLNPDKQLRYYPGSPSLALASLRNQDRATCLELHPQEFHQLKTIPHFNKRVFFSNTNGITALEALLPPPERRGLIFIDPSYEIKTEYKELANAVNKALHRFATGVYCIWYPILSRGLHAQLIEKIQVNKPRTKLRIEFSLSLPNEAGMTGCGLLIINPPYNLAQEMKIILEYLTKIFNPNKSFYLIE</sequence>
<evidence type="ECO:0000313" key="5">
    <source>
        <dbReference type="Proteomes" id="UP000254794"/>
    </source>
</evidence>
<keyword evidence="3" id="KW-0694">RNA-binding</keyword>
<dbReference type="PANTHER" id="PTHR37426">
    <property type="entry name" value="RIBOSOMAL RNA LARGE SUBUNIT METHYLTRANSFERASE J"/>
    <property type="match status" value="1"/>
</dbReference>
<evidence type="ECO:0000256" key="3">
    <source>
        <dbReference type="HAMAP-Rule" id="MF_00934"/>
    </source>
</evidence>
<dbReference type="InterPro" id="IPR002052">
    <property type="entry name" value="DNA_methylase_N6_adenine_CS"/>
</dbReference>
<reference evidence="4 5" key="1">
    <citation type="submission" date="2018-06" db="EMBL/GenBank/DDBJ databases">
        <authorList>
            <consortium name="Pathogen Informatics"/>
            <person name="Doyle S."/>
        </authorList>
    </citation>
    <scope>NUCLEOTIDE SEQUENCE [LARGE SCALE GENOMIC DNA]</scope>
    <source>
        <strain evidence="4 5">NCTC13316</strain>
    </source>
</reference>
<dbReference type="InterPro" id="IPR029063">
    <property type="entry name" value="SAM-dependent_MTases_sf"/>
</dbReference>
<evidence type="ECO:0000256" key="2">
    <source>
        <dbReference type="ARBA" id="ARBA00022679"/>
    </source>
</evidence>
<dbReference type="GO" id="GO:0036307">
    <property type="term" value="F:23S rRNA (adenine(2030)-N(6))-methyltransferase activity"/>
    <property type="evidence" value="ECO:0007669"/>
    <property type="project" value="UniProtKB-UniRule"/>
</dbReference>
<feature type="binding site" evidence="3">
    <location>
        <position position="165"/>
    </location>
    <ligand>
        <name>S-adenosyl-L-methionine</name>
        <dbReference type="ChEBI" id="CHEBI:59789"/>
    </ligand>
</feature>
<gene>
    <name evidence="3" type="primary">rlmJ</name>
    <name evidence="4" type="ORF">NCTC13316_01718</name>
</gene>
<feature type="binding site" evidence="3">
    <location>
        <position position="19"/>
    </location>
    <ligand>
        <name>S-adenosyl-L-methionine</name>
        <dbReference type="ChEBI" id="CHEBI:59789"/>
    </ligand>
</feature>
<feature type="site" description="Interaction with substrate rRNA" evidence="3">
    <location>
        <position position="4"/>
    </location>
</feature>
<dbReference type="Proteomes" id="UP000254794">
    <property type="component" value="Unassembled WGS sequence"/>
</dbReference>
<dbReference type="OrthoDB" id="9791274at2"/>
<dbReference type="InterPro" id="IPR007473">
    <property type="entry name" value="RlmJ"/>
</dbReference>
<feature type="binding site" evidence="3">
    <location>
        <position position="101"/>
    </location>
    <ligand>
        <name>S-adenosyl-L-methionine</name>
        <dbReference type="ChEBI" id="CHEBI:59789"/>
    </ligand>
</feature>
<comment type="function">
    <text evidence="3">Specifically methylates the adenine in position 2030 of 23S rRNA.</text>
</comment>
<evidence type="ECO:0000256" key="1">
    <source>
        <dbReference type="ARBA" id="ARBA00022603"/>
    </source>
</evidence>
<dbReference type="SUPFAM" id="SSF53335">
    <property type="entry name" value="S-adenosyl-L-methionine-dependent methyltransferases"/>
    <property type="match status" value="1"/>
</dbReference>
<dbReference type="EMBL" id="UGOD01000001">
    <property type="protein sequence ID" value="STX51622.1"/>
    <property type="molecule type" value="Genomic_DNA"/>
</dbReference>
<feature type="binding site" evidence="3">
    <location>
        <begin position="144"/>
        <end position="145"/>
    </location>
    <ligand>
        <name>S-adenosyl-L-methionine</name>
        <dbReference type="ChEBI" id="CHEBI:59789"/>
    </ligand>
</feature>
<feature type="active site" description="Proton acceptor" evidence="3">
    <location>
        <position position="165"/>
    </location>
</feature>
<keyword evidence="3" id="KW-0949">S-adenosyl-L-methionine</keyword>
<protein>
    <recommendedName>
        <fullName evidence="3">Ribosomal RNA large subunit methyltransferase J</fullName>
        <ecNumber evidence="3">2.1.1.266</ecNumber>
    </recommendedName>
    <alternativeName>
        <fullName evidence="3">23S rRNA (adenine(2030)-N6)-methyltransferase</fullName>
    </alternativeName>
    <alternativeName>
        <fullName evidence="3">23S rRNA m6A2030 methyltransferase</fullName>
    </alternativeName>
</protein>
<keyword evidence="3" id="KW-0698">rRNA processing</keyword>
<feature type="binding site" evidence="3">
    <location>
        <position position="42"/>
    </location>
    <ligand>
        <name>S-adenosyl-L-methionine</name>
        <dbReference type="ChEBI" id="CHEBI:59789"/>
    </ligand>
</feature>
<dbReference type="GO" id="GO:0003723">
    <property type="term" value="F:RNA binding"/>
    <property type="evidence" value="ECO:0007669"/>
    <property type="project" value="UniProtKB-UniRule"/>
</dbReference>
<keyword evidence="1 3" id="KW-0489">Methyltransferase</keyword>
<keyword evidence="5" id="KW-1185">Reference proteome</keyword>
<organism evidence="4 5">
    <name type="scientific">Legionella busanensis</name>
    <dbReference type="NCBI Taxonomy" id="190655"/>
    <lineage>
        <taxon>Bacteria</taxon>
        <taxon>Pseudomonadati</taxon>
        <taxon>Pseudomonadota</taxon>
        <taxon>Gammaproteobacteria</taxon>
        <taxon>Legionellales</taxon>
        <taxon>Legionellaceae</taxon>
        <taxon>Legionella</taxon>
    </lineage>
</organism>
<comment type="catalytic activity">
    <reaction evidence="3">
        <text>adenosine(2030) in 23S rRNA + S-adenosyl-L-methionine = N(6)-methyladenosine(2030) in 23S rRNA + S-adenosyl-L-homocysteine + H(+)</text>
        <dbReference type="Rhea" id="RHEA:43736"/>
        <dbReference type="Rhea" id="RHEA-COMP:10668"/>
        <dbReference type="Rhea" id="RHEA-COMP:10669"/>
        <dbReference type="ChEBI" id="CHEBI:15378"/>
        <dbReference type="ChEBI" id="CHEBI:57856"/>
        <dbReference type="ChEBI" id="CHEBI:59789"/>
        <dbReference type="ChEBI" id="CHEBI:74411"/>
        <dbReference type="ChEBI" id="CHEBI:74449"/>
        <dbReference type="EC" id="2.1.1.266"/>
    </reaction>
</comment>
<comment type="similarity">
    <text evidence="3">Belongs to the RlmJ family.</text>
</comment>
<accession>A0A378JTV6</accession>
<name>A0A378JTV6_9GAMM</name>
<dbReference type="GO" id="GO:0070475">
    <property type="term" value="P:rRNA base methylation"/>
    <property type="evidence" value="ECO:0007669"/>
    <property type="project" value="UniProtKB-UniRule"/>
</dbReference>
<dbReference type="PROSITE" id="PS00092">
    <property type="entry name" value="N6_MTASE"/>
    <property type="match status" value="1"/>
</dbReference>
<comment type="subunit">
    <text evidence="3">Monomer.</text>
</comment>
<dbReference type="EC" id="2.1.1.266" evidence="3"/>